<dbReference type="Proteomes" id="UP000043763">
    <property type="component" value="Unassembled WGS sequence"/>
</dbReference>
<accession>A0A0G4K768</accession>
<evidence type="ECO:0000313" key="1">
    <source>
        <dbReference type="EMBL" id="CRF33433.1"/>
    </source>
</evidence>
<proteinExistence type="predicted"/>
<dbReference type="GO" id="GO:0006281">
    <property type="term" value="P:DNA repair"/>
    <property type="evidence" value="ECO:0007669"/>
    <property type="project" value="InterPro"/>
</dbReference>
<evidence type="ECO:0008006" key="3">
    <source>
        <dbReference type="Google" id="ProtNLM"/>
    </source>
</evidence>
<name>A0A0G4K768_9SPIR</name>
<organism evidence="1 2">
    <name type="scientific">Brachyspira suanatina</name>
    <dbReference type="NCBI Taxonomy" id="381802"/>
    <lineage>
        <taxon>Bacteria</taxon>
        <taxon>Pseudomonadati</taxon>
        <taxon>Spirochaetota</taxon>
        <taxon>Spirochaetia</taxon>
        <taxon>Brachyspirales</taxon>
        <taxon>Brachyspiraceae</taxon>
        <taxon>Brachyspira</taxon>
    </lineage>
</organism>
<gene>
    <name evidence="1" type="ORF">BRSU_1437</name>
</gene>
<dbReference type="InterPro" id="IPR011257">
    <property type="entry name" value="DNA_glycosylase"/>
</dbReference>
<dbReference type="RefSeq" id="WP_245158060.1">
    <property type="nucleotide sequence ID" value="NZ_CVLB01000001.1"/>
</dbReference>
<dbReference type="AlphaFoldDB" id="A0A0G4K768"/>
<keyword evidence="2" id="KW-1185">Reference proteome</keyword>
<sequence length="253" mass="30072">MDKRLELLLNESDKIFNNMKEVHFLDDKEANTFLNKLEEYPHVFVLGCLMDVQISSEKAWIIPYKIYKDLNTFDIYKLKEKGLDYYKDFFNKNKLHRFNDEKAEVFYNAINIIIKYYGGDASKIWLNKPNSFTIVSRFLEFRGCGQKIANMAANTLANQFKIEMSDYKNIDISADVHIIRVIYRLGFIEFERYNQLEDDKKKLLVIHKARELNPQFPGQIDFVCWKLGRDYCHENNPDCDKCYMNKVCAKMIN</sequence>
<dbReference type="GO" id="GO:0003824">
    <property type="term" value="F:catalytic activity"/>
    <property type="evidence" value="ECO:0007669"/>
    <property type="project" value="InterPro"/>
</dbReference>
<dbReference type="Gene3D" id="1.10.340.30">
    <property type="entry name" value="Hypothetical protein, domain 2"/>
    <property type="match status" value="1"/>
</dbReference>
<dbReference type="Gene3D" id="1.10.1670.10">
    <property type="entry name" value="Helix-hairpin-Helix base-excision DNA repair enzymes (C-terminal)"/>
    <property type="match status" value="1"/>
</dbReference>
<evidence type="ECO:0000313" key="2">
    <source>
        <dbReference type="Proteomes" id="UP000043763"/>
    </source>
</evidence>
<dbReference type="SUPFAM" id="SSF48150">
    <property type="entry name" value="DNA-glycosylase"/>
    <property type="match status" value="1"/>
</dbReference>
<dbReference type="InterPro" id="IPR023170">
    <property type="entry name" value="HhH_base_excis_C"/>
</dbReference>
<reference evidence="2" key="1">
    <citation type="submission" date="2015-04" db="EMBL/GenBank/DDBJ databases">
        <authorList>
            <person name="Mushtaq Mamoona"/>
        </authorList>
    </citation>
    <scope>NUCLEOTIDE SEQUENCE [LARGE SCALE GENOMIC DNA]</scope>
    <source>
        <strain evidence="2">AN4859/03</strain>
    </source>
</reference>
<protein>
    <recommendedName>
        <fullName evidence="3">Iron-sulfur cluster loop</fullName>
    </recommendedName>
</protein>
<dbReference type="EMBL" id="CVLB01000001">
    <property type="protein sequence ID" value="CRF33433.1"/>
    <property type="molecule type" value="Genomic_DNA"/>
</dbReference>